<evidence type="ECO:0000313" key="2">
    <source>
        <dbReference type="Proteomes" id="UP001164929"/>
    </source>
</evidence>
<sequence length="80" mass="9188">MVATRLLDFWGQEKRKRRVLQPSQEGAAAIGTPNDITDLTKRSKYPSCLTYLKSPSRKVFLSSKFGAHNLIWFWVSFACH</sequence>
<protein>
    <submittedName>
        <fullName evidence="1">Uncharacterized protein</fullName>
    </submittedName>
</protein>
<evidence type="ECO:0000313" key="1">
    <source>
        <dbReference type="EMBL" id="KAJ6977312.1"/>
    </source>
</evidence>
<keyword evidence="2" id="KW-1185">Reference proteome</keyword>
<reference evidence="1" key="1">
    <citation type="journal article" date="2023" name="Mol. Ecol. Resour.">
        <title>Chromosome-level genome assembly of a triploid poplar Populus alba 'Berolinensis'.</title>
        <authorList>
            <person name="Chen S."/>
            <person name="Yu Y."/>
            <person name="Wang X."/>
            <person name="Wang S."/>
            <person name="Zhang T."/>
            <person name="Zhou Y."/>
            <person name="He R."/>
            <person name="Meng N."/>
            <person name="Wang Y."/>
            <person name="Liu W."/>
            <person name="Liu Z."/>
            <person name="Liu J."/>
            <person name="Guo Q."/>
            <person name="Huang H."/>
            <person name="Sederoff R.R."/>
            <person name="Wang G."/>
            <person name="Qu G."/>
            <person name="Chen S."/>
        </authorList>
    </citation>
    <scope>NUCLEOTIDE SEQUENCE</scope>
    <source>
        <strain evidence="1">SC-2020</strain>
    </source>
</reference>
<gene>
    <name evidence="1" type="ORF">NC653_029273</name>
</gene>
<proteinExistence type="predicted"/>
<dbReference type="EMBL" id="JAQIZT010000012">
    <property type="protein sequence ID" value="KAJ6977312.1"/>
    <property type="molecule type" value="Genomic_DNA"/>
</dbReference>
<organism evidence="1 2">
    <name type="scientific">Populus alba x Populus x berolinensis</name>
    <dbReference type="NCBI Taxonomy" id="444605"/>
    <lineage>
        <taxon>Eukaryota</taxon>
        <taxon>Viridiplantae</taxon>
        <taxon>Streptophyta</taxon>
        <taxon>Embryophyta</taxon>
        <taxon>Tracheophyta</taxon>
        <taxon>Spermatophyta</taxon>
        <taxon>Magnoliopsida</taxon>
        <taxon>eudicotyledons</taxon>
        <taxon>Gunneridae</taxon>
        <taxon>Pentapetalae</taxon>
        <taxon>rosids</taxon>
        <taxon>fabids</taxon>
        <taxon>Malpighiales</taxon>
        <taxon>Salicaceae</taxon>
        <taxon>Saliceae</taxon>
        <taxon>Populus</taxon>
    </lineage>
</organism>
<dbReference type="AlphaFoldDB" id="A0AAD6M4G3"/>
<dbReference type="Proteomes" id="UP001164929">
    <property type="component" value="Chromosome 12"/>
</dbReference>
<comment type="caution">
    <text evidence="1">The sequence shown here is derived from an EMBL/GenBank/DDBJ whole genome shotgun (WGS) entry which is preliminary data.</text>
</comment>
<name>A0AAD6M4G3_9ROSI</name>
<accession>A0AAD6M4G3</accession>